<comment type="caution">
    <text evidence="1">The sequence shown here is derived from an EMBL/GenBank/DDBJ whole genome shotgun (WGS) entry which is preliminary data.</text>
</comment>
<evidence type="ECO:0000313" key="1">
    <source>
        <dbReference type="EMBL" id="GFD51922.1"/>
    </source>
</evidence>
<sequence length="84" mass="9932">GDEFIGELIRITPIGRRKWVDRKIKNERSIKRRNKMSSGIATIDFFYMIVMESFIFQKRNIRMRSSGAATTNLFNIKAESFKIR</sequence>
<organism evidence="1">
    <name type="scientific">Tanacetum cinerariifolium</name>
    <name type="common">Dalmatian daisy</name>
    <name type="synonym">Chrysanthemum cinerariifolium</name>
    <dbReference type="NCBI Taxonomy" id="118510"/>
    <lineage>
        <taxon>Eukaryota</taxon>
        <taxon>Viridiplantae</taxon>
        <taxon>Streptophyta</taxon>
        <taxon>Embryophyta</taxon>
        <taxon>Tracheophyta</taxon>
        <taxon>Spermatophyta</taxon>
        <taxon>Magnoliopsida</taxon>
        <taxon>eudicotyledons</taxon>
        <taxon>Gunneridae</taxon>
        <taxon>Pentapetalae</taxon>
        <taxon>asterids</taxon>
        <taxon>campanulids</taxon>
        <taxon>Asterales</taxon>
        <taxon>Asteraceae</taxon>
        <taxon>Asteroideae</taxon>
        <taxon>Anthemideae</taxon>
        <taxon>Anthemidinae</taxon>
        <taxon>Tanacetum</taxon>
    </lineage>
</organism>
<dbReference type="EMBL" id="BKCJ011775979">
    <property type="protein sequence ID" value="GFD51922.1"/>
    <property type="molecule type" value="Genomic_DNA"/>
</dbReference>
<gene>
    <name evidence="1" type="ORF">Tci_923891</name>
</gene>
<name>A0A699WVZ4_TANCI</name>
<reference evidence="1" key="1">
    <citation type="journal article" date="2019" name="Sci. Rep.">
        <title>Draft genome of Tanacetum cinerariifolium, the natural source of mosquito coil.</title>
        <authorList>
            <person name="Yamashiro T."/>
            <person name="Shiraishi A."/>
            <person name="Satake H."/>
            <person name="Nakayama K."/>
        </authorList>
    </citation>
    <scope>NUCLEOTIDE SEQUENCE</scope>
</reference>
<accession>A0A699WVZ4</accession>
<feature type="non-terminal residue" evidence="1">
    <location>
        <position position="1"/>
    </location>
</feature>
<dbReference type="AlphaFoldDB" id="A0A699WVZ4"/>
<protein>
    <submittedName>
        <fullName evidence="1">Uncharacterized protein</fullName>
    </submittedName>
</protein>
<proteinExistence type="predicted"/>